<evidence type="ECO:0000313" key="3">
    <source>
        <dbReference type="Proteomes" id="UP000076532"/>
    </source>
</evidence>
<evidence type="ECO:0000256" key="1">
    <source>
        <dbReference type="SAM" id="MobiDB-lite"/>
    </source>
</evidence>
<sequence>MEPGPRAVPETIMGCSIHCTREKDQQLTNNSTHIYFEDSPEVLNIDSSTDNEVQASEESANNSDLESDSCNCDFTSNDMQAYPSGELGGRRVWILEQQLQMRSCRCKPSNYPTSRQQHITSSTVTVTITIVFSSNQL</sequence>
<keyword evidence="3" id="KW-1185">Reference proteome</keyword>
<reference evidence="2 3" key="1">
    <citation type="journal article" date="2016" name="Mol. Biol. Evol.">
        <title>Comparative Genomics of Early-Diverging Mushroom-Forming Fungi Provides Insights into the Origins of Lignocellulose Decay Capabilities.</title>
        <authorList>
            <person name="Nagy L.G."/>
            <person name="Riley R."/>
            <person name="Tritt A."/>
            <person name="Adam C."/>
            <person name="Daum C."/>
            <person name="Floudas D."/>
            <person name="Sun H."/>
            <person name="Yadav J.S."/>
            <person name="Pangilinan J."/>
            <person name="Larsson K.H."/>
            <person name="Matsuura K."/>
            <person name="Barry K."/>
            <person name="Labutti K."/>
            <person name="Kuo R."/>
            <person name="Ohm R.A."/>
            <person name="Bhattacharya S.S."/>
            <person name="Shirouzu T."/>
            <person name="Yoshinaga Y."/>
            <person name="Martin F.M."/>
            <person name="Grigoriev I.V."/>
            <person name="Hibbett D.S."/>
        </authorList>
    </citation>
    <scope>NUCLEOTIDE SEQUENCE [LARGE SCALE GENOMIC DNA]</scope>
    <source>
        <strain evidence="2 3">CBS 109695</strain>
    </source>
</reference>
<dbReference type="EMBL" id="KV417504">
    <property type="protein sequence ID" value="KZP28304.1"/>
    <property type="molecule type" value="Genomic_DNA"/>
</dbReference>
<name>A0A166RIE6_9AGAM</name>
<dbReference type="Proteomes" id="UP000076532">
    <property type="component" value="Unassembled WGS sequence"/>
</dbReference>
<gene>
    <name evidence="2" type="ORF">FIBSPDRAFT_947886</name>
</gene>
<evidence type="ECO:0000313" key="2">
    <source>
        <dbReference type="EMBL" id="KZP28304.1"/>
    </source>
</evidence>
<feature type="region of interest" description="Disordered" evidence="1">
    <location>
        <begin position="48"/>
        <end position="68"/>
    </location>
</feature>
<protein>
    <submittedName>
        <fullName evidence="2">Uncharacterized protein</fullName>
    </submittedName>
</protein>
<accession>A0A166RIE6</accession>
<dbReference type="AlphaFoldDB" id="A0A166RIE6"/>
<organism evidence="2 3">
    <name type="scientific">Athelia psychrophila</name>
    <dbReference type="NCBI Taxonomy" id="1759441"/>
    <lineage>
        <taxon>Eukaryota</taxon>
        <taxon>Fungi</taxon>
        <taxon>Dikarya</taxon>
        <taxon>Basidiomycota</taxon>
        <taxon>Agaricomycotina</taxon>
        <taxon>Agaricomycetes</taxon>
        <taxon>Agaricomycetidae</taxon>
        <taxon>Atheliales</taxon>
        <taxon>Atheliaceae</taxon>
        <taxon>Athelia</taxon>
    </lineage>
</organism>
<proteinExistence type="predicted"/>